<reference evidence="8 9" key="1">
    <citation type="submission" date="2024-08" db="EMBL/GenBank/DDBJ databases">
        <title>Genome mining of Saccharopolyspora cebuensis PGLac3 from Nigerian medicinal plant.</title>
        <authorList>
            <person name="Ezeobiora C.E."/>
            <person name="Igbokwe N.H."/>
            <person name="Amin D.H."/>
            <person name="Mendie U.E."/>
        </authorList>
    </citation>
    <scope>NUCLEOTIDE SEQUENCE [LARGE SCALE GENOMIC DNA]</scope>
    <source>
        <strain evidence="8 9">PGLac3</strain>
    </source>
</reference>
<dbReference type="EMBL" id="JBGEHV010000043">
    <property type="protein sequence ID" value="MEY8041848.1"/>
    <property type="molecule type" value="Genomic_DNA"/>
</dbReference>
<dbReference type="CDD" id="cd06171">
    <property type="entry name" value="Sigma70_r4"/>
    <property type="match status" value="1"/>
</dbReference>
<dbReference type="InterPro" id="IPR036388">
    <property type="entry name" value="WH-like_DNA-bd_sf"/>
</dbReference>
<protein>
    <submittedName>
        <fullName evidence="8">RNA polymerase sigma factor</fullName>
    </submittedName>
</protein>
<evidence type="ECO:0000256" key="2">
    <source>
        <dbReference type="ARBA" id="ARBA00023015"/>
    </source>
</evidence>
<feature type="domain" description="RNA polymerase sigma-70 region 2" evidence="6">
    <location>
        <begin position="25"/>
        <end position="91"/>
    </location>
</feature>
<dbReference type="PANTHER" id="PTHR43133:SF50">
    <property type="entry name" value="ECF RNA POLYMERASE SIGMA FACTOR SIGM"/>
    <property type="match status" value="1"/>
</dbReference>
<dbReference type="InterPro" id="IPR013324">
    <property type="entry name" value="RNA_pol_sigma_r3/r4-like"/>
</dbReference>
<dbReference type="InterPro" id="IPR014284">
    <property type="entry name" value="RNA_pol_sigma-70_dom"/>
</dbReference>
<evidence type="ECO:0000313" key="9">
    <source>
        <dbReference type="Proteomes" id="UP001564626"/>
    </source>
</evidence>
<keyword evidence="3" id="KW-0731">Sigma factor</keyword>
<evidence type="ECO:0000259" key="7">
    <source>
        <dbReference type="Pfam" id="PF08281"/>
    </source>
</evidence>
<dbReference type="Gene3D" id="1.10.1740.10">
    <property type="match status" value="1"/>
</dbReference>
<accession>A0ABV4CL89</accession>
<dbReference type="Pfam" id="PF04542">
    <property type="entry name" value="Sigma70_r2"/>
    <property type="match status" value="1"/>
</dbReference>
<dbReference type="PANTHER" id="PTHR43133">
    <property type="entry name" value="RNA POLYMERASE ECF-TYPE SIGMA FACTO"/>
    <property type="match status" value="1"/>
</dbReference>
<dbReference type="Pfam" id="PF08281">
    <property type="entry name" value="Sigma70_r4_2"/>
    <property type="match status" value="1"/>
</dbReference>
<dbReference type="InterPro" id="IPR013325">
    <property type="entry name" value="RNA_pol_sigma_r2"/>
</dbReference>
<evidence type="ECO:0000256" key="5">
    <source>
        <dbReference type="ARBA" id="ARBA00023163"/>
    </source>
</evidence>
<sequence>MTEPGSEHALLAAAADGDATAFDALVRRHTVRLYRVALRIVGDPVEAEDVVQEAWVQAWRGLSGFRGSAAVSTWLYRVVTNAALGHLRRRRPAVPVDPTEPGGPAAQWVDPRSGPEAIALRNERAAAVHRAIATLEPSQRVPLVLHELEGLSYAEVAEVLQVSVPALQSRLSRARVTLLARLEELR</sequence>
<dbReference type="RefSeq" id="WP_345361472.1">
    <property type="nucleotide sequence ID" value="NZ_BAABII010000005.1"/>
</dbReference>
<proteinExistence type="inferred from homology"/>
<evidence type="ECO:0000313" key="8">
    <source>
        <dbReference type="EMBL" id="MEY8041848.1"/>
    </source>
</evidence>
<comment type="similarity">
    <text evidence="1">Belongs to the sigma-70 factor family. ECF subfamily.</text>
</comment>
<dbReference type="InterPro" id="IPR013249">
    <property type="entry name" value="RNA_pol_sigma70_r4_t2"/>
</dbReference>
<gene>
    <name evidence="8" type="ORF">AB8O55_20760</name>
</gene>
<organism evidence="8 9">
    <name type="scientific">Saccharopolyspora cebuensis</name>
    <dbReference type="NCBI Taxonomy" id="418759"/>
    <lineage>
        <taxon>Bacteria</taxon>
        <taxon>Bacillati</taxon>
        <taxon>Actinomycetota</taxon>
        <taxon>Actinomycetes</taxon>
        <taxon>Pseudonocardiales</taxon>
        <taxon>Pseudonocardiaceae</taxon>
        <taxon>Saccharopolyspora</taxon>
    </lineage>
</organism>
<dbReference type="SUPFAM" id="SSF88946">
    <property type="entry name" value="Sigma2 domain of RNA polymerase sigma factors"/>
    <property type="match status" value="1"/>
</dbReference>
<keyword evidence="9" id="KW-1185">Reference proteome</keyword>
<dbReference type="Proteomes" id="UP001564626">
    <property type="component" value="Unassembled WGS sequence"/>
</dbReference>
<keyword evidence="2" id="KW-0805">Transcription regulation</keyword>
<keyword evidence="5" id="KW-0804">Transcription</keyword>
<dbReference type="SUPFAM" id="SSF88659">
    <property type="entry name" value="Sigma3 and sigma4 domains of RNA polymerase sigma factors"/>
    <property type="match status" value="1"/>
</dbReference>
<evidence type="ECO:0000256" key="4">
    <source>
        <dbReference type="ARBA" id="ARBA00023125"/>
    </source>
</evidence>
<name>A0ABV4CL89_9PSEU</name>
<comment type="caution">
    <text evidence="8">The sequence shown here is derived from an EMBL/GenBank/DDBJ whole genome shotgun (WGS) entry which is preliminary data.</text>
</comment>
<evidence type="ECO:0000256" key="1">
    <source>
        <dbReference type="ARBA" id="ARBA00010641"/>
    </source>
</evidence>
<keyword evidence="4" id="KW-0238">DNA-binding</keyword>
<evidence type="ECO:0000256" key="3">
    <source>
        <dbReference type="ARBA" id="ARBA00023082"/>
    </source>
</evidence>
<feature type="domain" description="RNA polymerase sigma factor 70 region 4 type 2" evidence="7">
    <location>
        <begin position="127"/>
        <end position="178"/>
    </location>
</feature>
<dbReference type="Gene3D" id="1.10.10.10">
    <property type="entry name" value="Winged helix-like DNA-binding domain superfamily/Winged helix DNA-binding domain"/>
    <property type="match status" value="1"/>
</dbReference>
<dbReference type="InterPro" id="IPR007627">
    <property type="entry name" value="RNA_pol_sigma70_r2"/>
</dbReference>
<dbReference type="NCBIfam" id="TIGR02937">
    <property type="entry name" value="sigma70-ECF"/>
    <property type="match status" value="1"/>
</dbReference>
<evidence type="ECO:0000259" key="6">
    <source>
        <dbReference type="Pfam" id="PF04542"/>
    </source>
</evidence>
<dbReference type="InterPro" id="IPR039425">
    <property type="entry name" value="RNA_pol_sigma-70-like"/>
</dbReference>